<dbReference type="InterPro" id="IPR027417">
    <property type="entry name" value="P-loop_NTPase"/>
</dbReference>
<gene>
    <name evidence="3" type="ORF">PSDVSF_33090</name>
</gene>
<dbReference type="InterPro" id="IPR038729">
    <property type="entry name" value="Rad50/SbcC_AAA"/>
</dbReference>
<evidence type="ECO:0000259" key="2">
    <source>
        <dbReference type="Pfam" id="PF13476"/>
    </source>
</evidence>
<keyword evidence="1" id="KW-0175">Coiled coil</keyword>
<dbReference type="Pfam" id="PF13476">
    <property type="entry name" value="AAA_23"/>
    <property type="match status" value="1"/>
</dbReference>
<feature type="coiled-coil region" evidence="1">
    <location>
        <begin position="143"/>
        <end position="177"/>
    </location>
</feature>
<accession>A0ABN6EX08</accession>
<feature type="domain" description="Rad50/SbcC-type AAA" evidence="2">
    <location>
        <begin position="9"/>
        <end position="90"/>
    </location>
</feature>
<dbReference type="PANTHER" id="PTHR32182:SF0">
    <property type="entry name" value="DNA REPLICATION AND REPAIR PROTEIN RECF"/>
    <property type="match status" value="1"/>
</dbReference>
<dbReference type="EMBL" id="AP024485">
    <property type="protein sequence ID" value="BCS90067.1"/>
    <property type="molecule type" value="Genomic_DNA"/>
</dbReference>
<reference evidence="3" key="1">
    <citation type="journal article" date="2022" name="Arch. Microbiol.">
        <title>Pseudodesulfovibrio sediminis sp. nov., a mesophilic and neutrophilic sulfate-reducing bacterium isolated from sediment of a brackish lake.</title>
        <authorList>
            <person name="Takahashi A."/>
            <person name="Kojima H."/>
            <person name="Watanabe M."/>
            <person name="Fukui M."/>
        </authorList>
    </citation>
    <scope>NUCLEOTIDE SEQUENCE</scope>
    <source>
        <strain evidence="3">SF6</strain>
    </source>
</reference>
<dbReference type="PANTHER" id="PTHR32182">
    <property type="entry name" value="DNA REPLICATION AND REPAIR PROTEIN RECF"/>
    <property type="match status" value="1"/>
</dbReference>
<proteinExistence type="predicted"/>
<dbReference type="SUPFAM" id="SSF52540">
    <property type="entry name" value="P-loop containing nucleoside triphosphate hydrolases"/>
    <property type="match status" value="1"/>
</dbReference>
<sequence length="809" mass="89539">MIFSKIKAIQFQGFRGLGANTCTVQFDGKNVLIVGGNGKGKSSIADGIELFFQGAVSHLEDASSLPNVYATNDPKISIWPRSGDPSVVDIPKDGEPIWTPPEQGGFAGYPSAESFILRRNRLLAFIQARPGDRFKEFMALLGMDNLERQKEAFKEAHNEAKLELDRVQQLLQGQLEQCSPPDGDVPKSLVQGIQAASELAVRIDLPAINSVDDIPTTIELLSQKIGGADQVLLDKVSLGLASLSPTFPPNYEEELIRLEEAYSDVEQALENSVDGEKGAIINEGIIFFEKHPNENLCPLCGNGVSPGELLDDLRQREESLANLRSAQSRKRMMLARFSEAIAKARDNYHEVLESCAEHFSSDGEKELWGATHAWLKHIVLEGVEQFIGDNNEAFNQFADGCQLNRGIAEKLQEELQKEKKSLEKRLDGDIVGLHVSLTMLNKHAKAIESIEEEVAAAKRFVSLADRVKKTYNKAYSKSLSDSLQRFKGKVLKIYNFLHEGCGEAPECKDISLAPQQGRAWLLRLGVDFLGVVDANPELFLSEGHLDSLGLAVYLAAVQEFNPKGTLLVLDDVVSSIDRDHQDRIAELLAHQFQDYQLLVTTHDERWGKILLNKADALGAKKSWIATKYGSWTPETGPTLTTLKGNWDHIQAALTEERYLTLGSLLRIVTESFMKRMIVRFQISLPYKVDNRYTIKDLLDFSKPSESNVLYRAAKKASTENGLNKPTKLKQVLAGALMSSQNGHPALKKERAEQLVMRVFGVDNLINELSHDSPNLSDVGLGAVRDFALSLKEAEEHCVACGYCSGEPSL</sequence>
<evidence type="ECO:0000313" key="4">
    <source>
        <dbReference type="Proteomes" id="UP001053296"/>
    </source>
</evidence>
<dbReference type="Proteomes" id="UP001053296">
    <property type="component" value="Chromosome"/>
</dbReference>
<evidence type="ECO:0000256" key="1">
    <source>
        <dbReference type="SAM" id="Coils"/>
    </source>
</evidence>
<dbReference type="Gene3D" id="3.40.50.300">
    <property type="entry name" value="P-loop containing nucleotide triphosphate hydrolases"/>
    <property type="match status" value="2"/>
</dbReference>
<keyword evidence="4" id="KW-1185">Reference proteome</keyword>
<name>A0ABN6EX08_9BACT</name>
<protein>
    <recommendedName>
        <fullName evidence="2">Rad50/SbcC-type AAA domain-containing protein</fullName>
    </recommendedName>
</protein>
<dbReference type="RefSeq" id="WP_229592009.1">
    <property type="nucleotide sequence ID" value="NZ_AP024485.1"/>
</dbReference>
<organism evidence="3 4">
    <name type="scientific">Pseudodesulfovibrio sediminis</name>
    <dbReference type="NCBI Taxonomy" id="2810563"/>
    <lineage>
        <taxon>Bacteria</taxon>
        <taxon>Pseudomonadati</taxon>
        <taxon>Thermodesulfobacteriota</taxon>
        <taxon>Desulfovibrionia</taxon>
        <taxon>Desulfovibrionales</taxon>
        <taxon>Desulfovibrionaceae</taxon>
    </lineage>
</organism>
<evidence type="ECO:0000313" key="3">
    <source>
        <dbReference type="EMBL" id="BCS90067.1"/>
    </source>
</evidence>